<protein>
    <submittedName>
        <fullName evidence="3">Uncharacterized protein LOC116530332 isoform X1</fullName>
    </submittedName>
</protein>
<feature type="compositionally biased region" description="Basic residues" evidence="1">
    <location>
        <begin position="118"/>
        <end position="129"/>
    </location>
</feature>
<reference evidence="3" key="1">
    <citation type="submission" date="2025-08" db="UniProtKB">
        <authorList>
            <consortium name="RefSeq"/>
        </authorList>
    </citation>
    <scope>IDENTIFICATION</scope>
    <source>
        <tissue evidence="3">Blood</tissue>
    </source>
</reference>
<dbReference type="RefSeq" id="XP_032104283.1">
    <property type="nucleotide sequence ID" value="XM_032248392.1"/>
</dbReference>
<evidence type="ECO:0000313" key="3">
    <source>
        <dbReference type="RefSeq" id="XP_032104283.1"/>
    </source>
</evidence>
<accession>A0A6J3FF24</accession>
<name>A0A6J3FF24_SAPAP</name>
<proteinExistence type="predicted"/>
<dbReference type="GeneID" id="116530332"/>
<evidence type="ECO:0000256" key="1">
    <source>
        <dbReference type="SAM" id="MobiDB-lite"/>
    </source>
</evidence>
<gene>
    <name evidence="3" type="primary">LOC116530332</name>
</gene>
<sequence length="226" mass="24528">MGSVGAAVGAGGPVCHVWCGNPAFHLCLPGAEGAGAGPRALGPLRPGALGEVLLHLCLQNPCPESSTSFLSRITFWWITGLIVRGYHQPLESSGFWSLNKEDTSEQVMPVLVKNWKKKCTKSRKGHGHQRSREGSKANGEWHAGDRQCGEATTELSSSSSYSGDISRHHSSTAELQKAEAKKEETWKLMEAEKAQTGQSLQSETEELNPLISHVFMMVTSSHLEYT</sequence>
<evidence type="ECO:0000313" key="2">
    <source>
        <dbReference type="Proteomes" id="UP000504640"/>
    </source>
</evidence>
<keyword evidence="2" id="KW-1185">Reference proteome</keyword>
<dbReference type="AlphaFoldDB" id="A0A6J3FF24"/>
<organism evidence="2 3">
    <name type="scientific">Sapajus apella</name>
    <name type="common">Brown-capped capuchin</name>
    <name type="synonym">Cebus apella</name>
    <dbReference type="NCBI Taxonomy" id="9515"/>
    <lineage>
        <taxon>Eukaryota</taxon>
        <taxon>Metazoa</taxon>
        <taxon>Chordata</taxon>
        <taxon>Craniata</taxon>
        <taxon>Vertebrata</taxon>
        <taxon>Euteleostomi</taxon>
        <taxon>Mammalia</taxon>
        <taxon>Eutheria</taxon>
        <taxon>Euarchontoglires</taxon>
        <taxon>Primates</taxon>
        <taxon>Haplorrhini</taxon>
        <taxon>Platyrrhini</taxon>
        <taxon>Cebidae</taxon>
        <taxon>Cebinae</taxon>
        <taxon>Sapajus</taxon>
    </lineage>
</organism>
<feature type="region of interest" description="Disordered" evidence="1">
    <location>
        <begin position="118"/>
        <end position="183"/>
    </location>
</feature>
<dbReference type="Proteomes" id="UP000504640">
    <property type="component" value="Unplaced"/>
</dbReference>